<proteinExistence type="predicted"/>
<evidence type="ECO:0008006" key="4">
    <source>
        <dbReference type="Google" id="ProtNLM"/>
    </source>
</evidence>
<gene>
    <name evidence="2" type="ORF">B0T19DRAFT_157789</name>
</gene>
<feature type="compositionally biased region" description="Polar residues" evidence="1">
    <location>
        <begin position="108"/>
        <end position="118"/>
    </location>
</feature>
<dbReference type="InterPro" id="IPR022234">
    <property type="entry name" value="DUF3759"/>
</dbReference>
<protein>
    <recommendedName>
        <fullName evidence="4">CipC-like antibiotic response protein</fullName>
    </recommendedName>
</protein>
<dbReference type="Proteomes" id="UP001286456">
    <property type="component" value="Unassembled WGS sequence"/>
</dbReference>
<dbReference type="AlphaFoldDB" id="A0AAE0ILI2"/>
<evidence type="ECO:0000313" key="2">
    <source>
        <dbReference type="EMBL" id="KAK3327265.1"/>
    </source>
</evidence>
<sequence>MGFFDFDQAKDARDQIYNNDDYPEEHKSKFSHELIGGAAAFEAMHLWENEQRKEGKTVSHGVAKEAIAALAAAEADKLFESKGLDFIDREKAKHHAKRQAEDLYEQQYGGQDQYSTDYQPHDSMRY</sequence>
<comment type="caution">
    <text evidence="2">The sequence shown here is derived from an EMBL/GenBank/DDBJ whole genome shotgun (WGS) entry which is preliminary data.</text>
</comment>
<dbReference type="PANTHER" id="PTHR37450">
    <property type="entry name" value="CIPC PROTEIN"/>
    <property type="match status" value="1"/>
</dbReference>
<evidence type="ECO:0000313" key="3">
    <source>
        <dbReference type="Proteomes" id="UP001286456"/>
    </source>
</evidence>
<reference evidence="2" key="1">
    <citation type="journal article" date="2023" name="Mol. Phylogenet. Evol.">
        <title>Genome-scale phylogeny and comparative genomics of the fungal order Sordariales.</title>
        <authorList>
            <person name="Hensen N."/>
            <person name="Bonometti L."/>
            <person name="Westerberg I."/>
            <person name="Brannstrom I.O."/>
            <person name="Guillou S."/>
            <person name="Cros-Aarteil S."/>
            <person name="Calhoun S."/>
            <person name="Haridas S."/>
            <person name="Kuo A."/>
            <person name="Mondo S."/>
            <person name="Pangilinan J."/>
            <person name="Riley R."/>
            <person name="LaButti K."/>
            <person name="Andreopoulos B."/>
            <person name="Lipzen A."/>
            <person name="Chen C."/>
            <person name="Yan M."/>
            <person name="Daum C."/>
            <person name="Ng V."/>
            <person name="Clum A."/>
            <person name="Steindorff A."/>
            <person name="Ohm R.A."/>
            <person name="Martin F."/>
            <person name="Silar P."/>
            <person name="Natvig D.O."/>
            <person name="Lalanne C."/>
            <person name="Gautier V."/>
            <person name="Ament-Velasquez S.L."/>
            <person name="Kruys A."/>
            <person name="Hutchinson M.I."/>
            <person name="Powell A.J."/>
            <person name="Barry K."/>
            <person name="Miller A.N."/>
            <person name="Grigoriev I.V."/>
            <person name="Debuchy R."/>
            <person name="Gladieux P."/>
            <person name="Hiltunen Thoren M."/>
            <person name="Johannesson H."/>
        </authorList>
    </citation>
    <scope>NUCLEOTIDE SEQUENCE</scope>
    <source>
        <strain evidence="2">SMH4131-1</strain>
    </source>
</reference>
<dbReference type="EMBL" id="JAUEPO010000003">
    <property type="protein sequence ID" value="KAK3327265.1"/>
    <property type="molecule type" value="Genomic_DNA"/>
</dbReference>
<reference evidence="2" key="2">
    <citation type="submission" date="2023-06" db="EMBL/GenBank/DDBJ databases">
        <authorList>
            <consortium name="Lawrence Berkeley National Laboratory"/>
            <person name="Haridas S."/>
            <person name="Hensen N."/>
            <person name="Bonometti L."/>
            <person name="Westerberg I."/>
            <person name="Brannstrom I.O."/>
            <person name="Guillou S."/>
            <person name="Cros-Aarteil S."/>
            <person name="Calhoun S."/>
            <person name="Kuo A."/>
            <person name="Mondo S."/>
            <person name="Pangilinan J."/>
            <person name="Riley R."/>
            <person name="Labutti K."/>
            <person name="Andreopoulos B."/>
            <person name="Lipzen A."/>
            <person name="Chen C."/>
            <person name="Yanf M."/>
            <person name="Daum C."/>
            <person name="Ng V."/>
            <person name="Clum A."/>
            <person name="Steindorff A."/>
            <person name="Ohm R."/>
            <person name="Martin F."/>
            <person name="Silar P."/>
            <person name="Natvig D."/>
            <person name="Lalanne C."/>
            <person name="Gautier V."/>
            <person name="Ament-Velasquez S.L."/>
            <person name="Kruys A."/>
            <person name="Hutchinson M.I."/>
            <person name="Powell A.J."/>
            <person name="Barry K."/>
            <person name="Miller A.N."/>
            <person name="Grigoriev I.V."/>
            <person name="Debuchy R."/>
            <person name="Gladieux P."/>
            <person name="Thoren M.H."/>
            <person name="Johannesson H."/>
        </authorList>
    </citation>
    <scope>NUCLEOTIDE SEQUENCE</scope>
    <source>
        <strain evidence="2">SMH4131-1</strain>
    </source>
</reference>
<feature type="region of interest" description="Disordered" evidence="1">
    <location>
        <begin position="91"/>
        <end position="126"/>
    </location>
</feature>
<keyword evidence="3" id="KW-1185">Reference proteome</keyword>
<organism evidence="2 3">
    <name type="scientific">Cercophora scortea</name>
    <dbReference type="NCBI Taxonomy" id="314031"/>
    <lineage>
        <taxon>Eukaryota</taxon>
        <taxon>Fungi</taxon>
        <taxon>Dikarya</taxon>
        <taxon>Ascomycota</taxon>
        <taxon>Pezizomycotina</taxon>
        <taxon>Sordariomycetes</taxon>
        <taxon>Sordariomycetidae</taxon>
        <taxon>Sordariales</taxon>
        <taxon>Lasiosphaeriaceae</taxon>
        <taxon>Cercophora</taxon>
    </lineage>
</organism>
<evidence type="ECO:0000256" key="1">
    <source>
        <dbReference type="SAM" id="MobiDB-lite"/>
    </source>
</evidence>
<accession>A0AAE0ILI2</accession>
<dbReference type="Pfam" id="PF12585">
    <property type="entry name" value="DUF3759"/>
    <property type="match status" value="1"/>
</dbReference>
<name>A0AAE0ILI2_9PEZI</name>
<dbReference type="PANTHER" id="PTHR37450:SF1">
    <property type="entry name" value="CIPC PROTEIN"/>
    <property type="match status" value="1"/>
</dbReference>